<gene>
    <name evidence="1" type="ORF">EZS27_038647</name>
</gene>
<evidence type="ECO:0000313" key="1">
    <source>
        <dbReference type="EMBL" id="KAA6309963.1"/>
    </source>
</evidence>
<organism evidence="1">
    <name type="scientific">termite gut metagenome</name>
    <dbReference type="NCBI Taxonomy" id="433724"/>
    <lineage>
        <taxon>unclassified sequences</taxon>
        <taxon>metagenomes</taxon>
        <taxon>organismal metagenomes</taxon>
    </lineage>
</organism>
<proteinExistence type="predicted"/>
<accession>A0A5J4PNF5</accession>
<dbReference type="AlphaFoldDB" id="A0A5J4PNF5"/>
<dbReference type="InterPro" id="IPR030890">
    <property type="entry name" value="LP_HExxH_w_TonB"/>
</dbReference>
<sequence length="73" mass="8251">DFAEVVSVYVTSTQNVWNIILANAGYAGAIIINQKLEIVKNYMKNSWGIDLVELRDIVQRRTGEVNLLDLDNL</sequence>
<reference evidence="1" key="1">
    <citation type="submission" date="2019-03" db="EMBL/GenBank/DDBJ databases">
        <title>Single cell metagenomics reveals metabolic interactions within the superorganism composed of flagellate Streblomastix strix and complex community of Bacteroidetes bacteria on its surface.</title>
        <authorList>
            <person name="Treitli S.C."/>
            <person name="Kolisko M."/>
            <person name="Husnik F."/>
            <person name="Keeling P."/>
            <person name="Hampl V."/>
        </authorList>
    </citation>
    <scope>NUCLEOTIDE SEQUENCE</scope>
    <source>
        <strain evidence="1">STM</strain>
    </source>
</reference>
<feature type="non-terminal residue" evidence="1">
    <location>
        <position position="1"/>
    </location>
</feature>
<protein>
    <submittedName>
        <fullName evidence="1">Uncharacterized protein</fullName>
    </submittedName>
</protein>
<dbReference type="Pfam" id="PF15890">
    <property type="entry name" value="Peptidase_Mx1"/>
    <property type="match status" value="1"/>
</dbReference>
<name>A0A5J4PNF5_9ZZZZ</name>
<dbReference type="EMBL" id="SNRY01007677">
    <property type="protein sequence ID" value="KAA6309963.1"/>
    <property type="molecule type" value="Genomic_DNA"/>
</dbReference>
<comment type="caution">
    <text evidence="1">The sequence shown here is derived from an EMBL/GenBank/DDBJ whole genome shotgun (WGS) entry which is preliminary data.</text>
</comment>
<dbReference type="Gene3D" id="3.40.390.70">
    <property type="match status" value="1"/>
</dbReference>
<dbReference type="NCBIfam" id="TIGR04549">
    <property type="entry name" value="LP_HExxH_w_tonB"/>
    <property type="match status" value="1"/>
</dbReference>